<protein>
    <submittedName>
        <fullName evidence="2">Uncharacterized protein</fullName>
    </submittedName>
</protein>
<keyword evidence="1" id="KW-0472">Membrane</keyword>
<organism evidence="2 3">
    <name type="scientific">Chryseobacterium populi</name>
    <dbReference type="NCBI Taxonomy" id="1144316"/>
    <lineage>
        <taxon>Bacteria</taxon>
        <taxon>Pseudomonadati</taxon>
        <taxon>Bacteroidota</taxon>
        <taxon>Flavobacteriia</taxon>
        <taxon>Flavobacteriales</taxon>
        <taxon>Weeksellaceae</taxon>
        <taxon>Chryseobacterium group</taxon>
        <taxon>Chryseobacterium</taxon>
    </lineage>
</organism>
<keyword evidence="3" id="KW-1185">Reference proteome</keyword>
<dbReference type="AlphaFoldDB" id="J3CHV4"/>
<keyword evidence="1" id="KW-0812">Transmembrane</keyword>
<accession>J3CHV4</accession>
<name>J3CHV4_9FLAO</name>
<comment type="caution">
    <text evidence="2">The sequence shown here is derived from an EMBL/GenBank/DDBJ whole genome shotgun (WGS) entry which is preliminary data.</text>
</comment>
<dbReference type="Proteomes" id="UP000007509">
    <property type="component" value="Unassembled WGS sequence"/>
</dbReference>
<proteinExistence type="predicted"/>
<evidence type="ECO:0000313" key="3">
    <source>
        <dbReference type="Proteomes" id="UP000007509"/>
    </source>
</evidence>
<sequence>MLKRISEATIRKIVIFLFVFIFLGIAVKYSTTILRLIFNIVNNEI</sequence>
<gene>
    <name evidence="2" type="ORF">PMI13_02251</name>
</gene>
<keyword evidence="1" id="KW-1133">Transmembrane helix</keyword>
<evidence type="ECO:0000256" key="1">
    <source>
        <dbReference type="SAM" id="Phobius"/>
    </source>
</evidence>
<feature type="transmembrane region" description="Helical" evidence="1">
    <location>
        <begin position="12"/>
        <end position="38"/>
    </location>
</feature>
<evidence type="ECO:0000313" key="2">
    <source>
        <dbReference type="EMBL" id="EJL71716.1"/>
    </source>
</evidence>
<dbReference type="PATRIC" id="fig|1144316.3.peg.2270"/>
<reference evidence="2 3" key="1">
    <citation type="journal article" date="2012" name="J. Bacteriol.">
        <title>Twenty-one genome sequences from Pseudomonas species and 19 genome sequences from diverse bacteria isolated from the rhizosphere and endosphere of Populus deltoides.</title>
        <authorList>
            <person name="Brown S.D."/>
            <person name="Utturkar S.M."/>
            <person name="Klingeman D.M."/>
            <person name="Johnson C.M."/>
            <person name="Martin S.L."/>
            <person name="Land M.L."/>
            <person name="Lu T.Y."/>
            <person name="Schadt C.W."/>
            <person name="Doktycz M.J."/>
            <person name="Pelletier D.A."/>
        </authorList>
    </citation>
    <scope>NUCLEOTIDE SEQUENCE [LARGE SCALE GENOMIC DNA]</scope>
    <source>
        <strain evidence="2 3">CF314</strain>
    </source>
</reference>
<dbReference type="EMBL" id="AKJY01000036">
    <property type="protein sequence ID" value="EJL71716.1"/>
    <property type="molecule type" value="Genomic_DNA"/>
</dbReference>